<dbReference type="Gene3D" id="3.90.1590.10">
    <property type="entry name" value="glutathione-dependent formaldehyde- activating enzyme (gfa)"/>
    <property type="match status" value="1"/>
</dbReference>
<dbReference type="PROSITE" id="PS51891">
    <property type="entry name" value="CENP_V_GFA"/>
    <property type="match status" value="1"/>
</dbReference>
<dbReference type="SUPFAM" id="SSF51316">
    <property type="entry name" value="Mss4-like"/>
    <property type="match status" value="1"/>
</dbReference>
<dbReference type="PANTHER" id="PTHR33337">
    <property type="entry name" value="GFA DOMAIN-CONTAINING PROTEIN"/>
    <property type="match status" value="1"/>
</dbReference>
<reference evidence="6 7" key="1">
    <citation type="submission" date="2017-04" db="EMBL/GenBank/DDBJ databases">
        <title>Draft genome of the yeast Clavispora lusitaniae type strain CBS 6936.</title>
        <authorList>
            <person name="Durrens P."/>
            <person name="Klopp C."/>
            <person name="Biteau N."/>
            <person name="Fitton-Ouhabi V."/>
            <person name="Dementhon K."/>
            <person name="Accoceberry I."/>
            <person name="Sherman D.J."/>
            <person name="Noel T."/>
        </authorList>
    </citation>
    <scope>NUCLEOTIDE SEQUENCE [LARGE SCALE GENOMIC DNA]</scope>
    <source>
        <strain evidence="6 7">CBS 6936</strain>
    </source>
</reference>
<dbReference type="GO" id="GO:0016846">
    <property type="term" value="F:carbon-sulfur lyase activity"/>
    <property type="evidence" value="ECO:0007669"/>
    <property type="project" value="InterPro"/>
</dbReference>
<dbReference type="PANTHER" id="PTHR33337:SF30">
    <property type="entry name" value="DUF636 DOMAIN PROTEIN (AFU_ORTHOLOGUE AFUA_1G03180)"/>
    <property type="match status" value="1"/>
</dbReference>
<evidence type="ECO:0000256" key="4">
    <source>
        <dbReference type="ARBA" id="ARBA00023239"/>
    </source>
</evidence>
<dbReference type="GO" id="GO:0046872">
    <property type="term" value="F:metal ion binding"/>
    <property type="evidence" value="ECO:0007669"/>
    <property type="project" value="UniProtKB-KW"/>
</dbReference>
<evidence type="ECO:0000313" key="7">
    <source>
        <dbReference type="Proteomes" id="UP000195602"/>
    </source>
</evidence>
<comment type="caution">
    <text evidence="6">The sequence shown here is derived from an EMBL/GenBank/DDBJ whole genome shotgun (WGS) entry which is preliminary data.</text>
</comment>
<sequence>MSKTYKGSCVCGAIQLEVTGSPDQTIICFCHDCRKNSGNLGQITACYDLSNVKIIDPENQIGEYVITKTGSGKPKHKEYCLKCGCTIRTIVESLPGKNIIRPTLLEEGFEDFTPQSALFEDEKARYTKGVHCEYY</sequence>
<evidence type="ECO:0000256" key="1">
    <source>
        <dbReference type="ARBA" id="ARBA00005495"/>
    </source>
</evidence>
<organism evidence="6 7">
    <name type="scientific">Clavispora lusitaniae</name>
    <name type="common">Candida lusitaniae</name>
    <dbReference type="NCBI Taxonomy" id="36911"/>
    <lineage>
        <taxon>Eukaryota</taxon>
        <taxon>Fungi</taxon>
        <taxon>Dikarya</taxon>
        <taxon>Ascomycota</taxon>
        <taxon>Saccharomycotina</taxon>
        <taxon>Pichiomycetes</taxon>
        <taxon>Metschnikowiaceae</taxon>
        <taxon>Clavispora</taxon>
    </lineage>
</organism>
<comment type="similarity">
    <text evidence="1">Belongs to the Gfa family.</text>
</comment>
<name>A0AA91PXT6_CLALS</name>
<proteinExistence type="inferred from homology"/>
<keyword evidence="4" id="KW-0456">Lyase</keyword>
<evidence type="ECO:0000256" key="2">
    <source>
        <dbReference type="ARBA" id="ARBA00022723"/>
    </source>
</evidence>
<evidence type="ECO:0000313" key="6">
    <source>
        <dbReference type="EMBL" id="OVF07529.1"/>
    </source>
</evidence>
<dbReference type="Proteomes" id="UP000195602">
    <property type="component" value="Unassembled WGS sequence"/>
</dbReference>
<gene>
    <name evidence="6" type="ORF">A9F13_12g00495</name>
</gene>
<keyword evidence="2" id="KW-0479">Metal-binding</keyword>
<feature type="domain" description="CENP-V/GFA" evidence="5">
    <location>
        <begin position="5"/>
        <end position="127"/>
    </location>
</feature>
<dbReference type="EMBL" id="LYUB02000012">
    <property type="protein sequence ID" value="OVF07529.1"/>
    <property type="molecule type" value="Genomic_DNA"/>
</dbReference>
<dbReference type="InterPro" id="IPR011057">
    <property type="entry name" value="Mss4-like_sf"/>
</dbReference>
<evidence type="ECO:0000259" key="5">
    <source>
        <dbReference type="PROSITE" id="PS51891"/>
    </source>
</evidence>
<dbReference type="KEGG" id="clus:A9F13_12g00495"/>
<protein>
    <recommendedName>
        <fullName evidence="5">CENP-V/GFA domain-containing protein</fullName>
    </recommendedName>
</protein>
<dbReference type="InterPro" id="IPR006913">
    <property type="entry name" value="CENP-V/GFA"/>
</dbReference>
<dbReference type="AlphaFoldDB" id="A0AA91PXT6"/>
<evidence type="ECO:0000256" key="3">
    <source>
        <dbReference type="ARBA" id="ARBA00022833"/>
    </source>
</evidence>
<accession>A0AA91PXT6</accession>
<keyword evidence="3" id="KW-0862">Zinc</keyword>
<dbReference type="Pfam" id="PF04828">
    <property type="entry name" value="GFA"/>
    <property type="match status" value="1"/>
</dbReference>